<evidence type="ECO:0000256" key="1">
    <source>
        <dbReference type="ARBA" id="ARBA00022679"/>
    </source>
</evidence>
<dbReference type="SUPFAM" id="SSF53335">
    <property type="entry name" value="S-adenosyl-L-methionine-dependent methyltransferases"/>
    <property type="match status" value="1"/>
</dbReference>
<evidence type="ECO:0000313" key="3">
    <source>
        <dbReference type="EMBL" id="MCI4656211.1"/>
    </source>
</evidence>
<gene>
    <name evidence="3" type="ORF">MQH31_00060</name>
</gene>
<dbReference type="GO" id="GO:0032259">
    <property type="term" value="P:methylation"/>
    <property type="evidence" value="ECO:0007669"/>
    <property type="project" value="UniProtKB-KW"/>
</dbReference>
<feature type="domain" description="Methyltransferase" evidence="2">
    <location>
        <begin position="45"/>
        <end position="140"/>
    </location>
</feature>
<evidence type="ECO:0000313" key="4">
    <source>
        <dbReference type="Proteomes" id="UP001165341"/>
    </source>
</evidence>
<dbReference type="CDD" id="cd02440">
    <property type="entry name" value="AdoMet_MTases"/>
    <property type="match status" value="1"/>
</dbReference>
<dbReference type="PANTHER" id="PTHR43861:SF3">
    <property type="entry name" value="PUTATIVE (AFU_ORTHOLOGUE AFUA_2G14390)-RELATED"/>
    <property type="match status" value="1"/>
</dbReference>
<dbReference type="Pfam" id="PF13649">
    <property type="entry name" value="Methyltransf_25"/>
    <property type="match status" value="1"/>
</dbReference>
<accession>A0AA41UIQ5</accession>
<protein>
    <submittedName>
        <fullName evidence="3">Class I SAM-dependent methyltransferase</fullName>
    </submittedName>
</protein>
<dbReference type="Proteomes" id="UP001165341">
    <property type="component" value="Unassembled WGS sequence"/>
</dbReference>
<dbReference type="RefSeq" id="WP_243010482.1">
    <property type="nucleotide sequence ID" value="NZ_JALGAR010000001.1"/>
</dbReference>
<dbReference type="EMBL" id="JALGAR010000001">
    <property type="protein sequence ID" value="MCI4656211.1"/>
    <property type="molecule type" value="Genomic_DNA"/>
</dbReference>
<keyword evidence="4" id="KW-1185">Reference proteome</keyword>
<reference evidence="3" key="1">
    <citation type="submission" date="2022-03" db="EMBL/GenBank/DDBJ databases">
        <title>Cryobacterium sp. nov. strain ZS14-85, isolated from Antarctic soil.</title>
        <authorList>
            <person name="Li J."/>
            <person name="Niu G."/>
        </authorList>
    </citation>
    <scope>NUCLEOTIDE SEQUENCE</scope>
    <source>
        <strain evidence="3">ZS14-85</strain>
    </source>
</reference>
<dbReference type="PANTHER" id="PTHR43861">
    <property type="entry name" value="TRANS-ACONITATE 2-METHYLTRANSFERASE-RELATED"/>
    <property type="match status" value="1"/>
</dbReference>
<evidence type="ECO:0000259" key="2">
    <source>
        <dbReference type="Pfam" id="PF13649"/>
    </source>
</evidence>
<name>A0AA41UIQ5_9MICO</name>
<comment type="caution">
    <text evidence="3">The sequence shown here is derived from an EMBL/GenBank/DDBJ whole genome shotgun (WGS) entry which is preliminary data.</text>
</comment>
<proteinExistence type="predicted"/>
<dbReference type="Gene3D" id="3.40.50.150">
    <property type="entry name" value="Vaccinia Virus protein VP39"/>
    <property type="match status" value="1"/>
</dbReference>
<dbReference type="GO" id="GO:0008168">
    <property type="term" value="F:methyltransferase activity"/>
    <property type="evidence" value="ECO:0007669"/>
    <property type="project" value="UniProtKB-KW"/>
</dbReference>
<keyword evidence="1" id="KW-0808">Transferase</keyword>
<organism evidence="3 4">
    <name type="scientific">Cryobacterium zhongshanensis</name>
    <dbReference type="NCBI Taxonomy" id="2928153"/>
    <lineage>
        <taxon>Bacteria</taxon>
        <taxon>Bacillati</taxon>
        <taxon>Actinomycetota</taxon>
        <taxon>Actinomycetes</taxon>
        <taxon>Micrococcales</taxon>
        <taxon>Microbacteriaceae</taxon>
        <taxon>Cryobacterium</taxon>
    </lineage>
</organism>
<sequence>MTHEEHPFGRDYWEDRYAAPGLAWSGDPNPVLVSDVTPLAPGRALDIGSGEGGDALWLALRGWHVTGVDISTNALEKARARAESVDGPAAARIRWEQHDLTAWSPQPRSFDLVTSQFMHLPGSARSQLFRALAAAVAPGGTLLIVGHDVSEADVGEHRAHFRELMFGVDDVLAAIAGEDLEVEVAESRGRAAPAAHDDATPVRDVVVRAIRPVRPPAAG</sequence>
<dbReference type="InterPro" id="IPR041698">
    <property type="entry name" value="Methyltransf_25"/>
</dbReference>
<dbReference type="AlphaFoldDB" id="A0AA41UIQ5"/>
<keyword evidence="3" id="KW-0489">Methyltransferase</keyword>
<dbReference type="InterPro" id="IPR029063">
    <property type="entry name" value="SAM-dependent_MTases_sf"/>
</dbReference>